<dbReference type="HOGENOM" id="CLU_2369503_0_0_5"/>
<dbReference type="Gene3D" id="2.30.30.830">
    <property type="match status" value="1"/>
</dbReference>
<name>A3VD87_9RHOB</name>
<evidence type="ECO:0000313" key="2">
    <source>
        <dbReference type="Proteomes" id="UP000002931"/>
    </source>
</evidence>
<proteinExistence type="predicted"/>
<dbReference type="RefSeq" id="WP_008328331.1">
    <property type="nucleotide sequence ID" value="NZ_CH902578.1"/>
</dbReference>
<sequence length="95" mass="10172">MAESGAFPVGNGTSPIVSLNATKRDEIRLDQVQLVGIMGKPDDMTALFRMTRGNILRVKTGDQSQIGRIYEISEAGVVVTRSNGNSIFIPPIPVG</sequence>
<reference evidence="1 2" key="1">
    <citation type="journal article" date="2010" name="J. Bacteriol.">
        <title>Genome sequences of Pelagibaca bermudensis HTCC2601T and Maritimibacter alkaliphilus HTCC2654T, the type strains of two marine Roseobacter genera.</title>
        <authorList>
            <person name="Thrash J.C."/>
            <person name="Cho J.C."/>
            <person name="Ferriera S."/>
            <person name="Johnson J."/>
            <person name="Vergin K.L."/>
            <person name="Giovannoni S.J."/>
        </authorList>
    </citation>
    <scope>NUCLEOTIDE SEQUENCE [LARGE SCALE GENOMIC DNA]</scope>
    <source>
        <strain evidence="1 2">HTCC2654</strain>
    </source>
</reference>
<dbReference type="EMBL" id="AAMT01000004">
    <property type="protein sequence ID" value="EAQ13498.1"/>
    <property type="molecule type" value="Genomic_DNA"/>
</dbReference>
<dbReference type="AlphaFoldDB" id="A3VD87"/>
<evidence type="ECO:0000313" key="1">
    <source>
        <dbReference type="EMBL" id="EAQ13498.1"/>
    </source>
</evidence>
<evidence type="ECO:0008006" key="3">
    <source>
        <dbReference type="Google" id="ProtNLM"/>
    </source>
</evidence>
<protein>
    <recommendedName>
        <fullName evidence="3">Pilus assembly protein PilP</fullName>
    </recommendedName>
</protein>
<dbReference type="STRING" id="314271.RB2654_02254"/>
<accession>A3VD87</accession>
<gene>
    <name evidence="1" type="ORF">RB2654_02254</name>
</gene>
<dbReference type="InterPro" id="IPR007446">
    <property type="entry name" value="PilP"/>
</dbReference>
<organism evidence="1 2">
    <name type="scientific">Maritimibacter alkaliphilus HTCC2654</name>
    <dbReference type="NCBI Taxonomy" id="314271"/>
    <lineage>
        <taxon>Bacteria</taxon>
        <taxon>Pseudomonadati</taxon>
        <taxon>Pseudomonadota</taxon>
        <taxon>Alphaproteobacteria</taxon>
        <taxon>Rhodobacterales</taxon>
        <taxon>Roseobacteraceae</taxon>
        <taxon>Maritimibacter</taxon>
    </lineage>
</organism>
<keyword evidence="2" id="KW-1185">Reference proteome</keyword>
<dbReference type="Proteomes" id="UP000002931">
    <property type="component" value="Unassembled WGS sequence"/>
</dbReference>
<comment type="caution">
    <text evidence="1">The sequence shown here is derived from an EMBL/GenBank/DDBJ whole genome shotgun (WGS) entry which is preliminary data.</text>
</comment>
<dbReference type="Pfam" id="PF04351">
    <property type="entry name" value="PilP"/>
    <property type="match status" value="1"/>
</dbReference>